<sequence>MRSDTNRPDTVATQAPDQHESVRLGSLEHYLAFHLRMAQCASFKAFKRRSGDCSLKPGWFALLSLIGDNPGITPMALSRASGRDKSTLTPVLRELAANCMIERQELKGDKRSYTLSLTAKGKCELAVLATHAIQHDREIEEIAGSDKDVLLDLLRRITAQFD</sequence>
<keyword evidence="2 5" id="KW-0238">DNA-binding</keyword>
<dbReference type="RefSeq" id="WP_110032296.1">
    <property type="nucleotide sequence ID" value="NZ_QGTR01000003.1"/>
</dbReference>
<reference evidence="5 6" key="1">
    <citation type="submission" date="2018-05" db="EMBL/GenBank/DDBJ databases">
        <title>Genomic Encyclopedia of Type Strains, Phase IV (KMG-IV): sequencing the most valuable type-strain genomes for metagenomic binning, comparative biology and taxonomic classification.</title>
        <authorList>
            <person name="Goeker M."/>
        </authorList>
    </citation>
    <scope>NUCLEOTIDE SEQUENCE [LARGE SCALE GENOMIC DNA]</scope>
    <source>
        <strain evidence="5 6">DSM 16791</strain>
    </source>
</reference>
<evidence type="ECO:0000256" key="2">
    <source>
        <dbReference type="ARBA" id="ARBA00023125"/>
    </source>
</evidence>
<keyword evidence="1" id="KW-0805">Transcription regulation</keyword>
<proteinExistence type="predicted"/>
<dbReference type="SMART" id="SM00347">
    <property type="entry name" value="HTH_MARR"/>
    <property type="match status" value="1"/>
</dbReference>
<feature type="domain" description="HTH marR-type" evidence="4">
    <location>
        <begin position="28"/>
        <end position="159"/>
    </location>
</feature>
<dbReference type="SUPFAM" id="SSF46785">
    <property type="entry name" value="Winged helix' DNA-binding domain"/>
    <property type="match status" value="1"/>
</dbReference>
<dbReference type="EMBL" id="QGTR01000003">
    <property type="protein sequence ID" value="PWW00034.1"/>
    <property type="molecule type" value="Genomic_DNA"/>
</dbReference>
<gene>
    <name evidence="5" type="ORF">DFR52_103235</name>
</gene>
<dbReference type="PANTHER" id="PTHR42756:SF1">
    <property type="entry name" value="TRANSCRIPTIONAL REPRESSOR OF EMRAB OPERON"/>
    <property type="match status" value="1"/>
</dbReference>
<dbReference type="InterPro" id="IPR036388">
    <property type="entry name" value="WH-like_DNA-bd_sf"/>
</dbReference>
<evidence type="ECO:0000256" key="3">
    <source>
        <dbReference type="ARBA" id="ARBA00023163"/>
    </source>
</evidence>
<dbReference type="GO" id="GO:0003677">
    <property type="term" value="F:DNA binding"/>
    <property type="evidence" value="ECO:0007669"/>
    <property type="project" value="UniProtKB-KW"/>
</dbReference>
<dbReference type="AlphaFoldDB" id="A0A317PI63"/>
<protein>
    <submittedName>
        <fullName evidence="5">DNA-binding MarR family transcriptional regulator</fullName>
    </submittedName>
</protein>
<evidence type="ECO:0000256" key="1">
    <source>
        <dbReference type="ARBA" id="ARBA00023015"/>
    </source>
</evidence>
<evidence type="ECO:0000313" key="5">
    <source>
        <dbReference type="EMBL" id="PWW00034.1"/>
    </source>
</evidence>
<dbReference type="PROSITE" id="PS50995">
    <property type="entry name" value="HTH_MARR_2"/>
    <property type="match status" value="1"/>
</dbReference>
<dbReference type="PRINTS" id="PR00598">
    <property type="entry name" value="HTHMARR"/>
</dbReference>
<dbReference type="InterPro" id="IPR000835">
    <property type="entry name" value="HTH_MarR-typ"/>
</dbReference>
<evidence type="ECO:0000259" key="4">
    <source>
        <dbReference type="PROSITE" id="PS50995"/>
    </source>
</evidence>
<keyword evidence="6" id="KW-1185">Reference proteome</keyword>
<keyword evidence="3" id="KW-0804">Transcription</keyword>
<evidence type="ECO:0000313" key="6">
    <source>
        <dbReference type="Proteomes" id="UP000246352"/>
    </source>
</evidence>
<accession>A0A317PI63</accession>
<dbReference type="OrthoDB" id="8228089at2"/>
<comment type="caution">
    <text evidence="5">The sequence shown here is derived from an EMBL/GenBank/DDBJ whole genome shotgun (WGS) entry which is preliminary data.</text>
</comment>
<dbReference type="Pfam" id="PF01047">
    <property type="entry name" value="MarR"/>
    <property type="match status" value="1"/>
</dbReference>
<organism evidence="5 6">
    <name type="scientific">Hoeflea marina</name>
    <dbReference type="NCBI Taxonomy" id="274592"/>
    <lineage>
        <taxon>Bacteria</taxon>
        <taxon>Pseudomonadati</taxon>
        <taxon>Pseudomonadota</taxon>
        <taxon>Alphaproteobacteria</taxon>
        <taxon>Hyphomicrobiales</taxon>
        <taxon>Rhizobiaceae</taxon>
        <taxon>Hoeflea</taxon>
    </lineage>
</organism>
<dbReference type="PANTHER" id="PTHR42756">
    <property type="entry name" value="TRANSCRIPTIONAL REGULATOR, MARR"/>
    <property type="match status" value="1"/>
</dbReference>
<dbReference type="InterPro" id="IPR036390">
    <property type="entry name" value="WH_DNA-bd_sf"/>
</dbReference>
<name>A0A317PI63_9HYPH</name>
<dbReference type="GO" id="GO:0003700">
    <property type="term" value="F:DNA-binding transcription factor activity"/>
    <property type="evidence" value="ECO:0007669"/>
    <property type="project" value="InterPro"/>
</dbReference>
<dbReference type="Gene3D" id="1.10.10.10">
    <property type="entry name" value="Winged helix-like DNA-binding domain superfamily/Winged helix DNA-binding domain"/>
    <property type="match status" value="1"/>
</dbReference>
<dbReference type="Proteomes" id="UP000246352">
    <property type="component" value="Unassembled WGS sequence"/>
</dbReference>